<comment type="caution">
    <text evidence="2">The sequence shown here is derived from an EMBL/GenBank/DDBJ whole genome shotgun (WGS) entry which is preliminary data.</text>
</comment>
<organism evidence="2 3">
    <name type="scientific">Taxus chinensis</name>
    <name type="common">Chinese yew</name>
    <name type="synonym">Taxus wallichiana var. chinensis</name>
    <dbReference type="NCBI Taxonomy" id="29808"/>
    <lineage>
        <taxon>Eukaryota</taxon>
        <taxon>Viridiplantae</taxon>
        <taxon>Streptophyta</taxon>
        <taxon>Embryophyta</taxon>
        <taxon>Tracheophyta</taxon>
        <taxon>Spermatophyta</taxon>
        <taxon>Pinopsida</taxon>
        <taxon>Pinidae</taxon>
        <taxon>Conifers II</taxon>
        <taxon>Cupressales</taxon>
        <taxon>Taxaceae</taxon>
        <taxon>Taxus</taxon>
    </lineage>
</organism>
<proteinExistence type="predicted"/>
<name>A0AA38F8A3_TAXCH</name>
<feature type="non-terminal residue" evidence="2">
    <location>
        <position position="61"/>
    </location>
</feature>
<keyword evidence="1" id="KW-1133">Transmembrane helix</keyword>
<evidence type="ECO:0000313" key="2">
    <source>
        <dbReference type="EMBL" id="KAH9296289.1"/>
    </source>
</evidence>
<keyword evidence="3" id="KW-1185">Reference proteome</keyword>
<evidence type="ECO:0000313" key="3">
    <source>
        <dbReference type="Proteomes" id="UP000824469"/>
    </source>
</evidence>
<feature type="transmembrane region" description="Helical" evidence="1">
    <location>
        <begin position="6"/>
        <end position="29"/>
    </location>
</feature>
<accession>A0AA38F8A3</accession>
<dbReference type="EMBL" id="JAHRHJ020000011">
    <property type="protein sequence ID" value="KAH9296289.1"/>
    <property type="molecule type" value="Genomic_DNA"/>
</dbReference>
<protein>
    <submittedName>
        <fullName evidence="2">Uncharacterized protein</fullName>
    </submittedName>
</protein>
<dbReference type="Proteomes" id="UP000824469">
    <property type="component" value="Unassembled WGS sequence"/>
</dbReference>
<reference evidence="2 3" key="1">
    <citation type="journal article" date="2021" name="Nat. Plants">
        <title>The Taxus genome provides insights into paclitaxel biosynthesis.</title>
        <authorList>
            <person name="Xiong X."/>
            <person name="Gou J."/>
            <person name="Liao Q."/>
            <person name="Li Y."/>
            <person name="Zhou Q."/>
            <person name="Bi G."/>
            <person name="Li C."/>
            <person name="Du R."/>
            <person name="Wang X."/>
            <person name="Sun T."/>
            <person name="Guo L."/>
            <person name="Liang H."/>
            <person name="Lu P."/>
            <person name="Wu Y."/>
            <person name="Zhang Z."/>
            <person name="Ro D.K."/>
            <person name="Shang Y."/>
            <person name="Huang S."/>
            <person name="Yan J."/>
        </authorList>
    </citation>
    <scope>NUCLEOTIDE SEQUENCE [LARGE SCALE GENOMIC DNA]</scope>
    <source>
        <strain evidence="2">Ta-2019</strain>
    </source>
</reference>
<dbReference type="AlphaFoldDB" id="A0AA38F8A3"/>
<keyword evidence="1" id="KW-0472">Membrane</keyword>
<keyword evidence="1" id="KW-0812">Transmembrane</keyword>
<gene>
    <name evidence="2" type="ORF">KI387_039877</name>
</gene>
<feature type="non-terminal residue" evidence="2">
    <location>
        <position position="1"/>
    </location>
</feature>
<sequence>SLKVTSALSVALVVLFVMITADISVFKLFSGDIHMPRLLPMFWGPAECLNLHRHTVLTTLG</sequence>
<evidence type="ECO:0000256" key="1">
    <source>
        <dbReference type="SAM" id="Phobius"/>
    </source>
</evidence>